<reference evidence="11 12" key="2">
    <citation type="journal article" date="2012" name="Proc. Natl. Acad. Sci. U.S.A.">
        <title>Antigenic diversity is generated by distinct evolutionary mechanisms in African trypanosome species.</title>
        <authorList>
            <person name="Jackson A.P."/>
            <person name="Berry A."/>
            <person name="Aslett M."/>
            <person name="Allison H.C."/>
            <person name="Burton P."/>
            <person name="Vavrova-Anderson J."/>
            <person name="Brown R."/>
            <person name="Browne H."/>
            <person name="Corton N."/>
            <person name="Hauser H."/>
            <person name="Gamble J."/>
            <person name="Gilderthorp R."/>
            <person name="Marcello L."/>
            <person name="McQuillan J."/>
            <person name="Otto T.D."/>
            <person name="Quail M.A."/>
            <person name="Sanders M.J."/>
            <person name="van Tonder A."/>
            <person name="Ginger M.L."/>
            <person name="Field M.C."/>
            <person name="Barry J.D."/>
            <person name="Hertz-Fowler C."/>
            <person name="Berriman M."/>
        </authorList>
    </citation>
    <scope>NUCLEOTIDE SEQUENCE [LARGE SCALE GENOMIC DNA]</scope>
    <source>
        <strain evidence="11 12">IL3000</strain>
    </source>
</reference>
<name>F9W989_TRYCI</name>
<comment type="subcellular location">
    <subcellularLocation>
        <location evidence="2">Cell membrane</location>
        <topology evidence="2">Lipid-anchor</topology>
        <topology evidence="2">GPI-anchor</topology>
    </subcellularLocation>
</comment>
<reference evidence="12" key="1">
    <citation type="submission" date="2011-07" db="EMBL/GenBank/DDBJ databases">
        <title>Divergent evolution of antigenic variation in African trypanosomes.</title>
        <authorList>
            <person name="Jackson A.P."/>
            <person name="Berry A."/>
            <person name="Allison H.C."/>
            <person name="Burton P."/>
            <person name="Anderson J."/>
            <person name="Aslett M."/>
            <person name="Brown R."/>
            <person name="Corton N."/>
            <person name="Harris D."/>
            <person name="Hauser H."/>
            <person name="Gamble J."/>
            <person name="Gilderthorp R."/>
            <person name="McQuillan J."/>
            <person name="Quail M.A."/>
            <person name="Sanders M."/>
            <person name="Van Tonder A."/>
            <person name="Ginger M.L."/>
            <person name="Donelson J.E."/>
            <person name="Field M.C."/>
            <person name="Barry J.D."/>
            <person name="Berriman M."/>
            <person name="Hertz-Fowler C."/>
        </authorList>
    </citation>
    <scope>NUCLEOTIDE SEQUENCE [LARGE SCALE GENOMIC DNA]</scope>
    <source>
        <strain evidence="12">IL3000</strain>
    </source>
</reference>
<evidence type="ECO:0000313" key="11">
    <source>
        <dbReference type="EMBL" id="CCD13780.1"/>
    </source>
</evidence>
<gene>
    <name evidence="11" type="ORF">TCIL3000_0_44810</name>
</gene>
<evidence type="ECO:0000256" key="2">
    <source>
        <dbReference type="ARBA" id="ARBA00004609"/>
    </source>
</evidence>
<feature type="non-terminal residue" evidence="11">
    <location>
        <position position="291"/>
    </location>
</feature>
<keyword evidence="8" id="KW-0449">Lipoprotein</keyword>
<evidence type="ECO:0000256" key="7">
    <source>
        <dbReference type="ARBA" id="ARBA00023180"/>
    </source>
</evidence>
<dbReference type="Pfam" id="PF13206">
    <property type="entry name" value="VSG_B"/>
    <property type="match status" value="1"/>
</dbReference>
<dbReference type="AlphaFoldDB" id="F9W989"/>
<dbReference type="Proteomes" id="UP000000702">
    <property type="component" value="Unassembled WGS sequence"/>
</dbReference>
<accession>F9W989</accession>
<keyword evidence="4" id="KW-0336">GPI-anchor</keyword>
<feature type="signal peptide" evidence="9">
    <location>
        <begin position="1"/>
        <end position="18"/>
    </location>
</feature>
<evidence type="ECO:0000256" key="1">
    <source>
        <dbReference type="ARBA" id="ARBA00002523"/>
    </source>
</evidence>
<evidence type="ECO:0000259" key="10">
    <source>
        <dbReference type="Pfam" id="PF13206"/>
    </source>
</evidence>
<proteinExistence type="predicted"/>
<evidence type="ECO:0000256" key="8">
    <source>
        <dbReference type="ARBA" id="ARBA00023288"/>
    </source>
</evidence>
<keyword evidence="12" id="KW-1185">Reference proteome</keyword>
<sequence length="291" mass="31975">MNMACLVNGIVVFVVVMGSVVSGQLEVDKDDNIEPFSLLCRIYNVAKNPPINYVDLHDPVLIVQEIDALNRSLLEEERLNEEEDMGNSSFPHVKPTLTREAAVAQLSLNQITQKAHTILDEINKVNLNKAIEKANSQFSQVIFGENGNETKLCQATVNDMDNRSQACGMPGEGRKGDSAGKNLVVDFFCLCAMRTKSSEGAKQACGFFVGKIDYYYGWSEQGPWGSSTMWASIKGGCGKHMQQHPKSTAEARHILDQFLKHLKTGGVYRWGNGKVEGSNRKEGMLGTGVGK</sequence>
<feature type="domain" description="Trypanosome variant surface glycoprotein B-type N-terminal" evidence="10">
    <location>
        <begin position="94"/>
        <end position="265"/>
    </location>
</feature>
<evidence type="ECO:0000256" key="6">
    <source>
        <dbReference type="ARBA" id="ARBA00023136"/>
    </source>
</evidence>
<dbReference type="GO" id="GO:0098552">
    <property type="term" value="C:side of membrane"/>
    <property type="evidence" value="ECO:0007669"/>
    <property type="project" value="UniProtKB-KW"/>
</dbReference>
<keyword evidence="6" id="KW-0472">Membrane</keyword>
<dbReference type="EMBL" id="CAEQ01001281">
    <property type="protein sequence ID" value="CCD13780.1"/>
    <property type="molecule type" value="Genomic_DNA"/>
</dbReference>
<keyword evidence="3" id="KW-1003">Cell membrane</keyword>
<evidence type="ECO:0000256" key="9">
    <source>
        <dbReference type="SAM" id="SignalP"/>
    </source>
</evidence>
<organism evidence="11 12">
    <name type="scientific">Trypanosoma congolense (strain IL3000)</name>
    <dbReference type="NCBI Taxonomy" id="1068625"/>
    <lineage>
        <taxon>Eukaryota</taxon>
        <taxon>Discoba</taxon>
        <taxon>Euglenozoa</taxon>
        <taxon>Kinetoplastea</taxon>
        <taxon>Metakinetoplastina</taxon>
        <taxon>Trypanosomatida</taxon>
        <taxon>Trypanosomatidae</taxon>
        <taxon>Trypanosoma</taxon>
        <taxon>Nannomonas</taxon>
    </lineage>
</organism>
<dbReference type="GO" id="GO:0005886">
    <property type="term" value="C:plasma membrane"/>
    <property type="evidence" value="ECO:0007669"/>
    <property type="project" value="UniProtKB-SubCell"/>
</dbReference>
<comment type="function">
    <text evidence="1">VSG forms a coat on the surface of the parasite. The trypanosome evades the immune response of the host by expressing a series of antigenically distinct VSGs from an estimated 1000 VSG genes.</text>
</comment>
<evidence type="ECO:0000256" key="4">
    <source>
        <dbReference type="ARBA" id="ARBA00022622"/>
    </source>
</evidence>
<evidence type="ECO:0000256" key="5">
    <source>
        <dbReference type="ARBA" id="ARBA00022729"/>
    </source>
</evidence>
<dbReference type="VEuPathDB" id="TriTrypDB:TcIL3000_0_44810"/>
<protein>
    <submittedName>
        <fullName evidence="11">WGS project CAEQ00000000 data, annotated contig 1835</fullName>
    </submittedName>
</protein>
<keyword evidence="7" id="KW-0325">Glycoprotein</keyword>
<comment type="caution">
    <text evidence="11">The sequence shown here is derived from an EMBL/GenBank/DDBJ whole genome shotgun (WGS) entry which is preliminary data.</text>
</comment>
<evidence type="ECO:0000256" key="3">
    <source>
        <dbReference type="ARBA" id="ARBA00022475"/>
    </source>
</evidence>
<keyword evidence="5 9" id="KW-0732">Signal</keyword>
<feature type="chain" id="PRO_5003394787" evidence="9">
    <location>
        <begin position="19"/>
        <end position="291"/>
    </location>
</feature>
<evidence type="ECO:0000313" key="12">
    <source>
        <dbReference type="Proteomes" id="UP000000702"/>
    </source>
</evidence>
<dbReference type="InterPro" id="IPR025932">
    <property type="entry name" value="Trypano_VSG_B_N_dom"/>
</dbReference>